<reference evidence="2" key="1">
    <citation type="journal article" date="2022" name="Nat. Commun.">
        <title>Chromosome evolution and the genetic basis of agronomically important traits in greater yam.</title>
        <authorList>
            <person name="Bredeson J.V."/>
            <person name="Lyons J.B."/>
            <person name="Oniyinde I.O."/>
            <person name="Okereke N.R."/>
            <person name="Kolade O."/>
            <person name="Nnabue I."/>
            <person name="Nwadili C.O."/>
            <person name="Hribova E."/>
            <person name="Parker M."/>
            <person name="Nwogha J."/>
            <person name="Shu S."/>
            <person name="Carlson J."/>
            <person name="Kariba R."/>
            <person name="Muthemba S."/>
            <person name="Knop K."/>
            <person name="Barton G.J."/>
            <person name="Sherwood A.V."/>
            <person name="Lopez-Montes A."/>
            <person name="Asiedu R."/>
            <person name="Jamnadass R."/>
            <person name="Muchugi A."/>
            <person name="Goodstein D."/>
            <person name="Egesi C.N."/>
            <person name="Featherston J."/>
            <person name="Asfaw A."/>
            <person name="Simpson G.G."/>
            <person name="Dolezel J."/>
            <person name="Hendre P.S."/>
            <person name="Van Deynze A."/>
            <person name="Kumar P.L."/>
            <person name="Obidiegwu J.E."/>
            <person name="Bhattacharjee R."/>
            <person name="Rokhsar D.S."/>
        </authorList>
    </citation>
    <scope>NUCLEOTIDE SEQUENCE [LARGE SCALE GENOMIC DNA]</scope>
    <source>
        <strain evidence="2">cv. TDa95/00328</strain>
    </source>
</reference>
<organism evidence="1 2">
    <name type="scientific">Dioscorea alata</name>
    <name type="common">Purple yam</name>
    <dbReference type="NCBI Taxonomy" id="55571"/>
    <lineage>
        <taxon>Eukaryota</taxon>
        <taxon>Viridiplantae</taxon>
        <taxon>Streptophyta</taxon>
        <taxon>Embryophyta</taxon>
        <taxon>Tracheophyta</taxon>
        <taxon>Spermatophyta</taxon>
        <taxon>Magnoliopsida</taxon>
        <taxon>Liliopsida</taxon>
        <taxon>Dioscoreales</taxon>
        <taxon>Dioscoreaceae</taxon>
        <taxon>Dioscorea</taxon>
    </lineage>
</organism>
<keyword evidence="2" id="KW-1185">Reference proteome</keyword>
<proteinExistence type="predicted"/>
<comment type="caution">
    <text evidence="1">The sequence shown here is derived from an EMBL/GenBank/DDBJ whole genome shotgun (WGS) entry which is preliminary data.</text>
</comment>
<dbReference type="Proteomes" id="UP000827976">
    <property type="component" value="Chromosome 8"/>
</dbReference>
<keyword evidence="1" id="KW-0378">Hydrolase</keyword>
<name>A0ACB7VJC5_DIOAL</name>
<sequence>MAQSIVSIVVRKLGELLINEVNFLQGVDGELRSLRDEFRWIQAFLKDADATIQGGNERAKTWVNQVREVAYDAEDIIDTFIFKIHRQRGGSHGCFSSLMTTYACHHSRLTILHDLGNKIDEVKRKTEEISANRSKYGIDSIGATSSGSLINEARLPLSWKQTPIVEEADVIGFDEDVKTLVQLLLAEDEDRRAVISIVGMGGLGKTTLANKVFSNPRIKQHFVVHAWVYVSQSYRDRELVESIANQLMGVGKVGMNESTDEELKKMVYEYLKERRYLVVIDDIWTRGAWDNIKEVLPAEMLNGSKVLLTTRNREVALHADRQSPPFDLKLLGEEESWELFCKKAIPTKCSKHCPPKLETIGRQMVEKCGGLPLAIVVLGGLAMRKEQSEEEWRKLLKSVSWQLREGEDQISKILALSYHHLPYYMKPCFLYFAMFPEDYSITAQNVRLMWIAEGFIEARGEETMEEVAEEYLEELVHRSLIQVAERNALGVITYCRIHDLLLDLAISEAKGTNFLLVTKASNNEGNINLQEARRLALHGHKSWDITSQYSTDSFLSLRTVMYFDTDRTSYNLAEDWFQRVSTICCSVWGKKKEVHMCGSWGRGSPLFLCRIGELQITLKIPQILISMKLLRVVDIPKVPIILHEAIGELIHLKYLNVRVEQLKPLPSSIGELTNLQTLKIQTSFSLFIELPSEILKLLTNLRHLTCRCSIKGQPSVESLPNLQTLIIVKESKWLYKGLDRMTNLRKLSVVDVSNYYGKALSDSLGKLNNLLELELKAKSDHEIPTSILTASNHKHLRVFLLDGQLERLPEVITQCLLTNLICLELVNSKLKEDPLVTLGKLDNLQVLHLKNNAFVGKEMVCLEKVFPHLKELVLFRLESLEEWKIEDEAMPRLRKLVIHECSKLVMLPHGFGRITSLQELDVRFMPIEFTQRLKENGGEDWDQIRHVPSLCVNELRH</sequence>
<gene>
    <name evidence="1" type="ORF">IHE45_08G057800</name>
</gene>
<evidence type="ECO:0000313" key="1">
    <source>
        <dbReference type="EMBL" id="KAH7674209.1"/>
    </source>
</evidence>
<evidence type="ECO:0000313" key="2">
    <source>
        <dbReference type="Proteomes" id="UP000827976"/>
    </source>
</evidence>
<accession>A0ACB7VJC5</accession>
<protein>
    <submittedName>
        <fullName evidence="1">P-loop containing nucleoside triphosphate hydrolase protein</fullName>
    </submittedName>
</protein>
<dbReference type="EMBL" id="CM037018">
    <property type="protein sequence ID" value="KAH7674209.1"/>
    <property type="molecule type" value="Genomic_DNA"/>
</dbReference>